<proteinExistence type="inferred from homology"/>
<keyword evidence="5 6" id="KW-0472">Membrane</keyword>
<protein>
    <submittedName>
        <fullName evidence="7">AI-2E family transporter</fullName>
    </submittedName>
</protein>
<feature type="transmembrane region" description="Helical" evidence="6">
    <location>
        <begin position="139"/>
        <end position="161"/>
    </location>
</feature>
<evidence type="ECO:0000256" key="6">
    <source>
        <dbReference type="SAM" id="Phobius"/>
    </source>
</evidence>
<evidence type="ECO:0000256" key="4">
    <source>
        <dbReference type="ARBA" id="ARBA00022989"/>
    </source>
</evidence>
<gene>
    <name evidence="7" type="ORF">GCM10009117_26250</name>
</gene>
<evidence type="ECO:0000313" key="8">
    <source>
        <dbReference type="Proteomes" id="UP001500507"/>
    </source>
</evidence>
<feature type="transmembrane region" description="Helical" evidence="6">
    <location>
        <begin position="224"/>
        <end position="254"/>
    </location>
</feature>
<accession>A0ABN1MKG7</accession>
<comment type="caution">
    <text evidence="7">The sequence shown here is derived from an EMBL/GenBank/DDBJ whole genome shotgun (WGS) entry which is preliminary data.</text>
</comment>
<evidence type="ECO:0000313" key="7">
    <source>
        <dbReference type="EMBL" id="GAA0873478.1"/>
    </source>
</evidence>
<dbReference type="Pfam" id="PF01594">
    <property type="entry name" value="AI-2E_transport"/>
    <property type="match status" value="1"/>
</dbReference>
<dbReference type="RefSeq" id="WP_343768560.1">
    <property type="nucleotide sequence ID" value="NZ_BAAAFG010000016.1"/>
</dbReference>
<comment type="subcellular location">
    <subcellularLocation>
        <location evidence="1">Membrane</location>
        <topology evidence="1">Multi-pass membrane protein</topology>
    </subcellularLocation>
</comment>
<reference evidence="7 8" key="1">
    <citation type="journal article" date="2019" name="Int. J. Syst. Evol. Microbiol.">
        <title>The Global Catalogue of Microorganisms (GCM) 10K type strain sequencing project: providing services to taxonomists for standard genome sequencing and annotation.</title>
        <authorList>
            <consortium name="The Broad Institute Genomics Platform"/>
            <consortium name="The Broad Institute Genome Sequencing Center for Infectious Disease"/>
            <person name="Wu L."/>
            <person name="Ma J."/>
        </authorList>
    </citation>
    <scope>NUCLEOTIDE SEQUENCE [LARGE SCALE GENOMIC DNA]</scope>
    <source>
        <strain evidence="7 8">JCM 16082</strain>
    </source>
</reference>
<comment type="similarity">
    <text evidence="2">Belongs to the autoinducer-2 exporter (AI-2E) (TC 2.A.86) family.</text>
</comment>
<keyword evidence="3 6" id="KW-0812">Transmembrane</keyword>
<feature type="transmembrane region" description="Helical" evidence="6">
    <location>
        <begin position="261"/>
        <end position="283"/>
    </location>
</feature>
<sequence length="339" mass="37918">MNKIEPIKIRQTFILLLIVLLFAIIFNYLLPYLSGVLGAVTFYVLLVRYQRMLEVRGWKPWIAASLLIVISIIVILVPVSLIVLLLSSKVSKFINNSEKVVEATKNYIDRFEEYIGPNFSQNIDTQEITAWLSNNLQDFAGGTFNALIAIGLLYFMLYYMLIERDIWTKASQAYIPLKKENILLIGQEVSDLVKSNAIGIPLVGVMQGIVALIGFWIFGVSDPWFWFVVTSIGSMIPFVGTALGIVPVTILLFAQGDSTEAIGILIYGATIVSATDNLFRFLIQKKLADLHPMITIIGVIVGVPIFGFIGLIFGPLLVSLFLLLVRIYRKEYSNTKNVL</sequence>
<dbReference type="PANTHER" id="PTHR21716:SF4">
    <property type="entry name" value="TRANSMEMBRANE PROTEIN 245"/>
    <property type="match status" value="1"/>
</dbReference>
<name>A0ABN1MKG7_9FLAO</name>
<evidence type="ECO:0000256" key="1">
    <source>
        <dbReference type="ARBA" id="ARBA00004141"/>
    </source>
</evidence>
<feature type="transmembrane region" description="Helical" evidence="6">
    <location>
        <begin position="61"/>
        <end position="86"/>
    </location>
</feature>
<dbReference type="InterPro" id="IPR002549">
    <property type="entry name" value="AI-2E-like"/>
</dbReference>
<evidence type="ECO:0000256" key="3">
    <source>
        <dbReference type="ARBA" id="ARBA00022692"/>
    </source>
</evidence>
<feature type="transmembrane region" description="Helical" evidence="6">
    <location>
        <begin position="7"/>
        <end position="26"/>
    </location>
</feature>
<evidence type="ECO:0000256" key="5">
    <source>
        <dbReference type="ARBA" id="ARBA00023136"/>
    </source>
</evidence>
<keyword evidence="8" id="KW-1185">Reference proteome</keyword>
<evidence type="ECO:0000256" key="2">
    <source>
        <dbReference type="ARBA" id="ARBA00009773"/>
    </source>
</evidence>
<dbReference type="PANTHER" id="PTHR21716">
    <property type="entry name" value="TRANSMEMBRANE PROTEIN"/>
    <property type="match status" value="1"/>
</dbReference>
<feature type="transmembrane region" description="Helical" evidence="6">
    <location>
        <begin position="295"/>
        <end position="325"/>
    </location>
</feature>
<keyword evidence="4 6" id="KW-1133">Transmembrane helix</keyword>
<feature type="transmembrane region" description="Helical" evidence="6">
    <location>
        <begin position="197"/>
        <end position="218"/>
    </location>
</feature>
<dbReference type="Proteomes" id="UP001500507">
    <property type="component" value="Unassembled WGS sequence"/>
</dbReference>
<dbReference type="EMBL" id="BAAAFG010000016">
    <property type="protein sequence ID" value="GAA0873478.1"/>
    <property type="molecule type" value="Genomic_DNA"/>
</dbReference>
<organism evidence="7 8">
    <name type="scientific">Gangjinia marincola</name>
    <dbReference type="NCBI Taxonomy" id="578463"/>
    <lineage>
        <taxon>Bacteria</taxon>
        <taxon>Pseudomonadati</taxon>
        <taxon>Bacteroidota</taxon>
        <taxon>Flavobacteriia</taxon>
        <taxon>Flavobacteriales</taxon>
        <taxon>Flavobacteriaceae</taxon>
        <taxon>Gangjinia</taxon>
    </lineage>
</organism>